<protein>
    <submittedName>
        <fullName evidence="1">Uncharacterized protein</fullName>
    </submittedName>
</protein>
<sequence length="78" mass="8884">MINMKASVRKRIAVLEALRPRRENRRPKIRFIEGNSLALEIAEVVFPVGSDGWRPATPDERDAYQVALNQVVQKLLDA</sequence>
<accession>A0A842HTS9</accession>
<evidence type="ECO:0000313" key="2">
    <source>
        <dbReference type="Proteomes" id="UP000545386"/>
    </source>
</evidence>
<name>A0A842HTS9_9BURK</name>
<reference evidence="1 2" key="1">
    <citation type="submission" date="2020-08" db="EMBL/GenBank/DDBJ databases">
        <title>Paraeoetvoesia sp. YC-7-48 draft genome sequence.</title>
        <authorList>
            <person name="Yao L."/>
        </authorList>
    </citation>
    <scope>NUCLEOTIDE SEQUENCE [LARGE SCALE GENOMIC DNA]</scope>
    <source>
        <strain evidence="2">YC-7-48</strain>
    </source>
</reference>
<dbReference type="EMBL" id="JACJUU010000025">
    <property type="protein sequence ID" value="MBC2771174.1"/>
    <property type="molecule type" value="Genomic_DNA"/>
</dbReference>
<dbReference type="Proteomes" id="UP000545386">
    <property type="component" value="Unassembled WGS sequence"/>
</dbReference>
<keyword evidence="2" id="KW-1185">Reference proteome</keyword>
<comment type="caution">
    <text evidence="1">The sequence shown here is derived from an EMBL/GenBank/DDBJ whole genome shotgun (WGS) entry which is preliminary data.</text>
</comment>
<proteinExistence type="predicted"/>
<dbReference type="RefSeq" id="WP_185780778.1">
    <property type="nucleotide sequence ID" value="NZ_JACJUU010000025.1"/>
</dbReference>
<evidence type="ECO:0000313" key="1">
    <source>
        <dbReference type="EMBL" id="MBC2771174.1"/>
    </source>
</evidence>
<dbReference type="AlphaFoldDB" id="A0A842HTS9"/>
<organism evidence="1 2">
    <name type="scientific">Pusillimonas minor</name>
    <dbReference type="NCBI Taxonomy" id="2697024"/>
    <lineage>
        <taxon>Bacteria</taxon>
        <taxon>Pseudomonadati</taxon>
        <taxon>Pseudomonadota</taxon>
        <taxon>Betaproteobacteria</taxon>
        <taxon>Burkholderiales</taxon>
        <taxon>Alcaligenaceae</taxon>
        <taxon>Pusillimonas</taxon>
    </lineage>
</organism>
<gene>
    <name evidence="1" type="ORF">GTU67_14840</name>
</gene>